<name>A0A2P2PNW4_RHIMU</name>
<evidence type="ECO:0000313" key="1">
    <source>
        <dbReference type="EMBL" id="MBX56418.1"/>
    </source>
</evidence>
<accession>A0A2P2PNW4</accession>
<organism evidence="1">
    <name type="scientific">Rhizophora mucronata</name>
    <name type="common">Asiatic mangrove</name>
    <dbReference type="NCBI Taxonomy" id="61149"/>
    <lineage>
        <taxon>Eukaryota</taxon>
        <taxon>Viridiplantae</taxon>
        <taxon>Streptophyta</taxon>
        <taxon>Embryophyta</taxon>
        <taxon>Tracheophyta</taxon>
        <taxon>Spermatophyta</taxon>
        <taxon>Magnoliopsida</taxon>
        <taxon>eudicotyledons</taxon>
        <taxon>Gunneridae</taxon>
        <taxon>Pentapetalae</taxon>
        <taxon>rosids</taxon>
        <taxon>fabids</taxon>
        <taxon>Malpighiales</taxon>
        <taxon>Rhizophoraceae</taxon>
        <taxon>Rhizophora</taxon>
    </lineage>
</organism>
<proteinExistence type="predicted"/>
<sequence length="15" mass="1701">MSLQHINSSKKDSLL</sequence>
<dbReference type="EMBL" id="GGEC01075934">
    <property type="protein sequence ID" value="MBX56418.1"/>
    <property type="molecule type" value="Transcribed_RNA"/>
</dbReference>
<reference evidence="1" key="1">
    <citation type="submission" date="2018-02" db="EMBL/GenBank/DDBJ databases">
        <title>Rhizophora mucronata_Transcriptome.</title>
        <authorList>
            <person name="Meera S.P."/>
            <person name="Sreeshan A."/>
            <person name="Augustine A."/>
        </authorList>
    </citation>
    <scope>NUCLEOTIDE SEQUENCE</scope>
    <source>
        <tissue evidence="1">Leaf</tissue>
    </source>
</reference>
<protein>
    <submittedName>
        <fullName evidence="1">Uncharacterized protein</fullName>
    </submittedName>
</protein>